<accession>A0A923KJV9</accession>
<dbReference type="Proteomes" id="UP000634011">
    <property type="component" value="Unassembled WGS sequence"/>
</dbReference>
<dbReference type="GO" id="GO:0030288">
    <property type="term" value="C:outer membrane-bounded periplasmic space"/>
    <property type="evidence" value="ECO:0007669"/>
    <property type="project" value="InterPro"/>
</dbReference>
<dbReference type="PROSITE" id="PS51257">
    <property type="entry name" value="PROKAR_LIPOPROTEIN"/>
    <property type="match status" value="1"/>
</dbReference>
<reference evidence="1" key="1">
    <citation type="submission" date="2020-08" db="EMBL/GenBank/DDBJ databases">
        <title>Novel species isolated from subtropical streams in China.</title>
        <authorList>
            <person name="Lu H."/>
        </authorList>
    </citation>
    <scope>NUCLEOTIDE SEQUENCE</scope>
    <source>
        <strain evidence="1">KACC 12607</strain>
    </source>
</reference>
<keyword evidence="2" id="KW-1185">Reference proteome</keyword>
<evidence type="ECO:0000313" key="2">
    <source>
        <dbReference type="Proteomes" id="UP000634011"/>
    </source>
</evidence>
<proteinExistence type="predicted"/>
<dbReference type="Pfam" id="PF03783">
    <property type="entry name" value="CsgG"/>
    <property type="match status" value="1"/>
</dbReference>
<dbReference type="AlphaFoldDB" id="A0A923KJV9"/>
<gene>
    <name evidence="1" type="ORF">H8K32_03405</name>
</gene>
<evidence type="ECO:0000313" key="1">
    <source>
        <dbReference type="EMBL" id="MBC3861135.1"/>
    </source>
</evidence>
<protein>
    <submittedName>
        <fullName evidence="1">Curli production assembly/transport component CsgG</fullName>
    </submittedName>
</protein>
<sequence>MKFCVSKHQKNVFLALSVATLMLTACGEKKTELGQGSSEVTGSAGPAGAKGASKTLVKCDAPVATLALVENPNGYTVLSQYNLPQSPVPLIRLLAQQSGCFRVVDRAAGLKAVVQEQSLQDQGIIRKNSTVHKGNGYEAQYTMTPSLTFSENKAGGGITALLGMIPVLKNLTGYAEKVTLKEAQVALLLTDNETTEQIAASTGSARTTDLGLGGLSFGGAGGGLGAGWSNTNEAKVIVAAFLDAHNKLVTQVRQLQSKELPPAVPVK</sequence>
<comment type="caution">
    <text evidence="1">The sequence shown here is derived from an EMBL/GenBank/DDBJ whole genome shotgun (WGS) entry which is preliminary data.</text>
</comment>
<dbReference type="EMBL" id="JACOFV010000002">
    <property type="protein sequence ID" value="MBC3861135.1"/>
    <property type="molecule type" value="Genomic_DNA"/>
</dbReference>
<organism evidence="1 2">
    <name type="scientific">Undibacterium jejuense</name>
    <dbReference type="NCBI Taxonomy" id="1344949"/>
    <lineage>
        <taxon>Bacteria</taxon>
        <taxon>Pseudomonadati</taxon>
        <taxon>Pseudomonadota</taxon>
        <taxon>Betaproteobacteria</taxon>
        <taxon>Burkholderiales</taxon>
        <taxon>Oxalobacteraceae</taxon>
        <taxon>Undibacterium</taxon>
    </lineage>
</organism>
<name>A0A923KJV9_9BURK</name>
<dbReference type="InterPro" id="IPR005534">
    <property type="entry name" value="Curli_assmbl/transp-comp_CsgG"/>
</dbReference>
<dbReference type="Gene3D" id="3.40.50.10610">
    <property type="entry name" value="ABC-type transport auxiliary lipoprotein component"/>
    <property type="match status" value="1"/>
</dbReference>